<sequence>MRHTSLKIIFCFLSSILFVVCESNAQEEFNEKHIEVSLRMIGHQVLLNSGDSISRVLPILKENGNYRLQFESEFEFTPDKLVAIVDRVVKDANLAVRYIVEVEQCETKETVYSFEMDNLGKSDIVPCADRSQPKSCYSLLFTFLPPEETISAITTPIEGSSNERHTVLKYSLISVLLLLVTIGLYFLWKRKRRSSSNAHLISLGAYYFDKRNSELIIEEQRIELTSKEADLLLLLYDAANTPVERGVILNRVWGDEGDYIGRTLDVFISKLRKKLEFDSKVKIVNIRGIGYKLVLDV</sequence>
<dbReference type="Gene3D" id="1.10.10.10">
    <property type="entry name" value="Winged helix-like DNA-binding domain superfamily/Winged helix DNA-binding domain"/>
    <property type="match status" value="1"/>
</dbReference>
<evidence type="ECO:0000256" key="3">
    <source>
        <dbReference type="SAM" id="Phobius"/>
    </source>
</evidence>
<dbReference type="SMART" id="SM00862">
    <property type="entry name" value="Trans_reg_C"/>
    <property type="match status" value="1"/>
</dbReference>
<feature type="domain" description="OmpR/PhoB-type" evidence="5">
    <location>
        <begin position="198"/>
        <end position="295"/>
    </location>
</feature>
<evidence type="ECO:0000256" key="2">
    <source>
        <dbReference type="PROSITE-ProRule" id="PRU01091"/>
    </source>
</evidence>
<dbReference type="RefSeq" id="WP_387965177.1">
    <property type="nucleotide sequence ID" value="NZ_JBHSGP010000023.1"/>
</dbReference>
<gene>
    <name evidence="6" type="ORF">ACFO5O_14780</name>
</gene>
<keyword evidence="3" id="KW-0472">Membrane</keyword>
<dbReference type="Pfam" id="PF00486">
    <property type="entry name" value="Trans_reg_C"/>
    <property type="match status" value="1"/>
</dbReference>
<reference evidence="7" key="1">
    <citation type="journal article" date="2019" name="Int. J. Syst. Evol. Microbiol.">
        <title>The Global Catalogue of Microorganisms (GCM) 10K type strain sequencing project: providing services to taxonomists for standard genome sequencing and annotation.</title>
        <authorList>
            <consortium name="The Broad Institute Genomics Platform"/>
            <consortium name="The Broad Institute Genome Sequencing Center for Infectious Disease"/>
            <person name="Wu L."/>
            <person name="Ma J."/>
        </authorList>
    </citation>
    <scope>NUCLEOTIDE SEQUENCE [LARGE SCALE GENOMIC DNA]</scope>
    <source>
        <strain evidence="7">CCUG 63682</strain>
    </source>
</reference>
<keyword evidence="7" id="KW-1185">Reference proteome</keyword>
<organism evidence="6 7">
    <name type="scientific">Geojedonia litorea</name>
    <dbReference type="NCBI Taxonomy" id="1268269"/>
    <lineage>
        <taxon>Bacteria</taxon>
        <taxon>Pseudomonadati</taxon>
        <taxon>Bacteroidota</taxon>
        <taxon>Flavobacteriia</taxon>
        <taxon>Flavobacteriales</taxon>
        <taxon>Flavobacteriaceae</taxon>
        <taxon>Geojedonia</taxon>
    </lineage>
</organism>
<feature type="transmembrane region" description="Helical" evidence="3">
    <location>
        <begin position="170"/>
        <end position="188"/>
    </location>
</feature>
<dbReference type="InterPro" id="IPR001867">
    <property type="entry name" value="OmpR/PhoB-type_DNA-bd"/>
</dbReference>
<feature type="DNA-binding region" description="OmpR/PhoB-type" evidence="2">
    <location>
        <begin position="198"/>
        <end position="295"/>
    </location>
</feature>
<comment type="caution">
    <text evidence="6">The sequence shown here is derived from an EMBL/GenBank/DDBJ whole genome shotgun (WGS) entry which is preliminary data.</text>
</comment>
<evidence type="ECO:0000259" key="5">
    <source>
        <dbReference type="PROSITE" id="PS51755"/>
    </source>
</evidence>
<feature type="chain" id="PRO_5045102418" evidence="4">
    <location>
        <begin position="26"/>
        <end position="297"/>
    </location>
</feature>
<evidence type="ECO:0000313" key="6">
    <source>
        <dbReference type="EMBL" id="MFC4723592.1"/>
    </source>
</evidence>
<keyword evidence="4" id="KW-0732">Signal</keyword>
<name>A0ABV9N5G3_9FLAO</name>
<feature type="signal peptide" evidence="4">
    <location>
        <begin position="1"/>
        <end position="25"/>
    </location>
</feature>
<dbReference type="Proteomes" id="UP001595953">
    <property type="component" value="Unassembled WGS sequence"/>
</dbReference>
<evidence type="ECO:0000313" key="7">
    <source>
        <dbReference type="Proteomes" id="UP001595953"/>
    </source>
</evidence>
<proteinExistence type="predicted"/>
<keyword evidence="1 2" id="KW-0238">DNA-binding</keyword>
<keyword evidence="3" id="KW-1133">Transmembrane helix</keyword>
<keyword evidence="3" id="KW-0812">Transmembrane</keyword>
<evidence type="ECO:0000256" key="1">
    <source>
        <dbReference type="ARBA" id="ARBA00023125"/>
    </source>
</evidence>
<dbReference type="PROSITE" id="PS51755">
    <property type="entry name" value="OMPR_PHOB"/>
    <property type="match status" value="1"/>
</dbReference>
<evidence type="ECO:0000256" key="4">
    <source>
        <dbReference type="SAM" id="SignalP"/>
    </source>
</evidence>
<dbReference type="CDD" id="cd00383">
    <property type="entry name" value="trans_reg_C"/>
    <property type="match status" value="1"/>
</dbReference>
<dbReference type="InterPro" id="IPR016032">
    <property type="entry name" value="Sig_transdc_resp-reg_C-effctor"/>
</dbReference>
<dbReference type="SUPFAM" id="SSF46894">
    <property type="entry name" value="C-terminal effector domain of the bipartite response regulators"/>
    <property type="match status" value="1"/>
</dbReference>
<protein>
    <submittedName>
        <fullName evidence="6">Winged helix-turn-helix domain-containing protein</fullName>
    </submittedName>
</protein>
<dbReference type="EMBL" id="JBHSGP010000023">
    <property type="protein sequence ID" value="MFC4723592.1"/>
    <property type="molecule type" value="Genomic_DNA"/>
</dbReference>
<dbReference type="InterPro" id="IPR036388">
    <property type="entry name" value="WH-like_DNA-bd_sf"/>
</dbReference>
<accession>A0ABV9N5G3</accession>